<keyword evidence="3" id="KW-1185">Reference proteome</keyword>
<evidence type="ECO:0000313" key="2">
    <source>
        <dbReference type="EMBL" id="WMC11778.1"/>
    </source>
</evidence>
<dbReference type="KEGG" id="ope:PU634_05265"/>
<organism evidence="2 3">
    <name type="scientific">Oceanimonas pelagia</name>
    <dbReference type="NCBI Taxonomy" id="3028314"/>
    <lineage>
        <taxon>Bacteria</taxon>
        <taxon>Pseudomonadati</taxon>
        <taxon>Pseudomonadota</taxon>
        <taxon>Gammaproteobacteria</taxon>
        <taxon>Aeromonadales</taxon>
        <taxon>Aeromonadaceae</taxon>
        <taxon>Oceanimonas</taxon>
    </lineage>
</organism>
<proteinExistence type="predicted"/>
<dbReference type="RefSeq" id="WP_306763014.1">
    <property type="nucleotide sequence ID" value="NZ_CP118224.1"/>
</dbReference>
<accession>A0AA50KR73</accession>
<sequence>MPQINLKQSGSPVADFAVSGNMVTVAGLSIDCAARQEDTAVTIEIRAHKGEVVEGGQDGAYLAHIHIPARTYTEVPAEGGEEGLDGEQPQSERVADPLDHNAVVVTLWPVA</sequence>
<evidence type="ECO:0000256" key="1">
    <source>
        <dbReference type="SAM" id="MobiDB-lite"/>
    </source>
</evidence>
<reference evidence="2 3" key="1">
    <citation type="submission" date="2023-02" db="EMBL/GenBank/DDBJ databases">
        <title>Complete genome sequence of a novel bacterium Oceanimonas sp. NTOU-MSR1 isolated from marine coast sediment.</title>
        <authorList>
            <person name="Yang H.-T."/>
            <person name="Chen Y.-L."/>
            <person name="Ho Y.-N."/>
        </authorList>
    </citation>
    <scope>NUCLEOTIDE SEQUENCE [LARGE SCALE GENOMIC DNA]</scope>
    <source>
        <strain evidence="2 3">NTOU-MSR1</strain>
    </source>
</reference>
<dbReference type="AlphaFoldDB" id="A0AA50KR73"/>
<gene>
    <name evidence="2" type="ORF">PU634_05265</name>
</gene>
<protein>
    <submittedName>
        <fullName evidence="2">Uncharacterized protein</fullName>
    </submittedName>
</protein>
<feature type="region of interest" description="Disordered" evidence="1">
    <location>
        <begin position="77"/>
        <end position="98"/>
    </location>
</feature>
<dbReference type="EMBL" id="CP118224">
    <property type="protein sequence ID" value="WMC11778.1"/>
    <property type="molecule type" value="Genomic_DNA"/>
</dbReference>
<evidence type="ECO:0000313" key="3">
    <source>
        <dbReference type="Proteomes" id="UP001223802"/>
    </source>
</evidence>
<name>A0AA50KR73_9GAMM</name>
<dbReference type="Proteomes" id="UP001223802">
    <property type="component" value="Chromosome"/>
</dbReference>